<keyword evidence="1" id="KW-0472">Membrane</keyword>
<name>A0A1X2HZA3_9FUNG</name>
<organism evidence="2 3">
    <name type="scientific">Absidia repens</name>
    <dbReference type="NCBI Taxonomy" id="90262"/>
    <lineage>
        <taxon>Eukaryota</taxon>
        <taxon>Fungi</taxon>
        <taxon>Fungi incertae sedis</taxon>
        <taxon>Mucoromycota</taxon>
        <taxon>Mucoromycotina</taxon>
        <taxon>Mucoromycetes</taxon>
        <taxon>Mucorales</taxon>
        <taxon>Cunninghamellaceae</taxon>
        <taxon>Absidia</taxon>
    </lineage>
</organism>
<evidence type="ECO:0000313" key="2">
    <source>
        <dbReference type="EMBL" id="ORZ05807.1"/>
    </source>
</evidence>
<keyword evidence="1" id="KW-0812">Transmembrane</keyword>
<proteinExistence type="predicted"/>
<dbReference type="AlphaFoldDB" id="A0A1X2HZA3"/>
<keyword evidence="3" id="KW-1185">Reference proteome</keyword>
<accession>A0A1X2HZA3</accession>
<evidence type="ECO:0000313" key="3">
    <source>
        <dbReference type="Proteomes" id="UP000193560"/>
    </source>
</evidence>
<keyword evidence="1" id="KW-1133">Transmembrane helix</keyword>
<dbReference type="EMBL" id="MCGE01000042">
    <property type="protein sequence ID" value="ORZ05807.1"/>
    <property type="molecule type" value="Genomic_DNA"/>
</dbReference>
<evidence type="ECO:0000256" key="1">
    <source>
        <dbReference type="SAM" id="Phobius"/>
    </source>
</evidence>
<sequence length="107" mass="11842">MLNVALKIQPKMMLASSALYNTAFHEYPPRALKKGTRASDRVVLLMMDDLQSVSTTNQRISSVVLPLSSPLKTPTSCWRFRALSSACVLLSIVTVTILISELHNKPQ</sequence>
<feature type="transmembrane region" description="Helical" evidence="1">
    <location>
        <begin position="78"/>
        <end position="99"/>
    </location>
</feature>
<protein>
    <submittedName>
        <fullName evidence="2">Uncharacterized protein</fullName>
    </submittedName>
</protein>
<gene>
    <name evidence="2" type="ORF">BCR42DRAFT_443539</name>
</gene>
<comment type="caution">
    <text evidence="2">The sequence shown here is derived from an EMBL/GenBank/DDBJ whole genome shotgun (WGS) entry which is preliminary data.</text>
</comment>
<dbReference type="Proteomes" id="UP000193560">
    <property type="component" value="Unassembled WGS sequence"/>
</dbReference>
<reference evidence="2 3" key="1">
    <citation type="submission" date="2016-07" db="EMBL/GenBank/DDBJ databases">
        <title>Pervasive Adenine N6-methylation of Active Genes in Fungi.</title>
        <authorList>
            <consortium name="DOE Joint Genome Institute"/>
            <person name="Mondo S.J."/>
            <person name="Dannebaum R.O."/>
            <person name="Kuo R.C."/>
            <person name="Labutti K."/>
            <person name="Haridas S."/>
            <person name="Kuo A."/>
            <person name="Salamov A."/>
            <person name="Ahrendt S.R."/>
            <person name="Lipzen A."/>
            <person name="Sullivan W."/>
            <person name="Andreopoulos W.B."/>
            <person name="Clum A."/>
            <person name="Lindquist E."/>
            <person name="Daum C."/>
            <person name="Ramamoorthy G.K."/>
            <person name="Gryganskyi A."/>
            <person name="Culley D."/>
            <person name="Magnuson J.K."/>
            <person name="James T.Y."/>
            <person name="O'Malley M.A."/>
            <person name="Stajich J.E."/>
            <person name="Spatafora J.W."/>
            <person name="Visel A."/>
            <person name="Grigoriev I.V."/>
        </authorList>
    </citation>
    <scope>NUCLEOTIDE SEQUENCE [LARGE SCALE GENOMIC DNA]</scope>
    <source>
        <strain evidence="2 3">NRRL 1336</strain>
    </source>
</reference>